<protein>
    <submittedName>
        <fullName evidence="2">Flavodoxin domain-containing protein</fullName>
    </submittedName>
</protein>
<dbReference type="SUPFAM" id="SSF52218">
    <property type="entry name" value="Flavoproteins"/>
    <property type="match status" value="1"/>
</dbReference>
<dbReference type="KEGG" id="nnv:QNH39_11585"/>
<dbReference type="AlphaFoldDB" id="A0AA95MQG3"/>
<sequence>MKTLIVYCSSHGTTEKAVGLICETLEGEVLTVDLKREKTMFDLRNFDAVIIGGSIHAGQIQRRIKQFIKQNHDELMEKELGLFLCCMRGGELAIEQFNHAFPQELRKNSVAMGLFGGEFLVSKMNFFERQVVKKVDNITADQSMLDIEAIMEFTSKLNNLKTMV</sequence>
<dbReference type="Gene3D" id="3.40.50.360">
    <property type="match status" value="1"/>
</dbReference>
<feature type="domain" description="Flavodoxin" evidence="1">
    <location>
        <begin position="4"/>
        <end position="144"/>
    </location>
</feature>
<evidence type="ECO:0000313" key="2">
    <source>
        <dbReference type="EMBL" id="WHY88432.1"/>
    </source>
</evidence>
<dbReference type="GO" id="GO:0010181">
    <property type="term" value="F:FMN binding"/>
    <property type="evidence" value="ECO:0007669"/>
    <property type="project" value="TreeGrafter"/>
</dbReference>
<proteinExistence type="predicted"/>
<dbReference type="InterPro" id="IPR029039">
    <property type="entry name" value="Flavoprotein-like_sf"/>
</dbReference>
<name>A0AA95MQG3_9BACI</name>
<reference evidence="2" key="1">
    <citation type="submission" date="2023-05" db="EMBL/GenBank/DDBJ databases">
        <title>Comparative genomics of Bacillaceae isolates and their secondary metabolite potential.</title>
        <authorList>
            <person name="Song L."/>
            <person name="Nielsen L.J."/>
            <person name="Mohite O."/>
            <person name="Xu X."/>
            <person name="Weber T."/>
            <person name="Kovacs A.T."/>
        </authorList>
    </citation>
    <scope>NUCLEOTIDE SEQUENCE</scope>
    <source>
        <strain evidence="2">XLM17</strain>
    </source>
</reference>
<dbReference type="EMBL" id="CP126114">
    <property type="protein sequence ID" value="WHY88432.1"/>
    <property type="molecule type" value="Genomic_DNA"/>
</dbReference>
<dbReference type="InterPro" id="IPR026816">
    <property type="entry name" value="Flavodoxin_dom"/>
</dbReference>
<organism evidence="2 3">
    <name type="scientific">Neobacillus novalis</name>
    <dbReference type="NCBI Taxonomy" id="220687"/>
    <lineage>
        <taxon>Bacteria</taxon>
        <taxon>Bacillati</taxon>
        <taxon>Bacillota</taxon>
        <taxon>Bacilli</taxon>
        <taxon>Bacillales</taxon>
        <taxon>Bacillaceae</taxon>
        <taxon>Neobacillus</taxon>
    </lineage>
</organism>
<dbReference type="PANTHER" id="PTHR38030">
    <property type="entry name" value="PROTOPORPHYRINOGEN IX DEHYDROGENASE [MENAQUINONE]"/>
    <property type="match status" value="1"/>
</dbReference>
<keyword evidence="3" id="KW-1185">Reference proteome</keyword>
<evidence type="ECO:0000313" key="3">
    <source>
        <dbReference type="Proteomes" id="UP001178288"/>
    </source>
</evidence>
<accession>A0AA95MQG3</accession>
<dbReference type="Proteomes" id="UP001178288">
    <property type="component" value="Chromosome"/>
</dbReference>
<dbReference type="GO" id="GO:0006783">
    <property type="term" value="P:heme biosynthetic process"/>
    <property type="evidence" value="ECO:0007669"/>
    <property type="project" value="TreeGrafter"/>
</dbReference>
<dbReference type="InterPro" id="IPR052200">
    <property type="entry name" value="Protoporphyrinogen_IX_DH"/>
</dbReference>
<dbReference type="PANTHER" id="PTHR38030:SF2">
    <property type="entry name" value="PROTOPORPHYRINOGEN IX DEHYDROGENASE [QUINONE]"/>
    <property type="match status" value="1"/>
</dbReference>
<dbReference type="Pfam" id="PF12724">
    <property type="entry name" value="Flavodoxin_5"/>
    <property type="match status" value="1"/>
</dbReference>
<dbReference type="RefSeq" id="WP_066086306.1">
    <property type="nucleotide sequence ID" value="NZ_CP126114.1"/>
</dbReference>
<evidence type="ECO:0000259" key="1">
    <source>
        <dbReference type="Pfam" id="PF12724"/>
    </source>
</evidence>
<dbReference type="GO" id="GO:0070819">
    <property type="term" value="F:menaquinone-dependent protoporphyrinogen oxidase activity"/>
    <property type="evidence" value="ECO:0007669"/>
    <property type="project" value="TreeGrafter"/>
</dbReference>
<gene>
    <name evidence="2" type="ORF">QNH39_11585</name>
</gene>